<comment type="caution">
    <text evidence="2">The sequence shown here is derived from an EMBL/GenBank/DDBJ whole genome shotgun (WGS) entry which is preliminary data.</text>
</comment>
<accession>A0ABX3N314</accession>
<name>A0ABX3N314_9FLAO</name>
<dbReference type="Gene3D" id="3.40.50.300">
    <property type="entry name" value="P-loop containing nucleotide triphosphate hydrolases"/>
    <property type="match status" value="2"/>
</dbReference>
<organism evidence="2 3">
    <name type="scientific">Elizabethkingia ursingii</name>
    <dbReference type="NCBI Taxonomy" id="1756150"/>
    <lineage>
        <taxon>Bacteria</taxon>
        <taxon>Pseudomonadati</taxon>
        <taxon>Bacteroidota</taxon>
        <taxon>Flavobacteriia</taxon>
        <taxon>Flavobacteriales</taxon>
        <taxon>Weeksellaceae</taxon>
        <taxon>Elizabethkingia</taxon>
    </lineage>
</organism>
<dbReference type="RefSeq" id="WP_078779787.1">
    <property type="nucleotide sequence ID" value="NZ_MBDS01000020.1"/>
</dbReference>
<dbReference type="SUPFAM" id="SSF52540">
    <property type="entry name" value="P-loop containing nucleoside triphosphate hydrolases"/>
    <property type="match status" value="1"/>
</dbReference>
<reference evidence="2 3" key="1">
    <citation type="submission" date="2016-07" db="EMBL/GenBank/DDBJ databases">
        <title>Revisiting the Taxonomy of the Elizabethkingia Genus based on Whole-Genome Sequencing, Optical Mapping, and MALDI-TOF.</title>
        <authorList>
            <person name="Nicholson A.C."/>
        </authorList>
    </citation>
    <scope>NUCLEOTIDE SEQUENCE [LARGE SCALE GENOMIC DNA]</scope>
    <source>
        <strain evidence="2 3">C1558</strain>
    </source>
</reference>
<gene>
    <name evidence="2" type="ORF">BB021_16940</name>
</gene>
<feature type="domain" description="ATPase AAA-type core" evidence="1">
    <location>
        <begin position="429"/>
        <end position="519"/>
    </location>
</feature>
<dbReference type="InterPro" id="IPR003959">
    <property type="entry name" value="ATPase_AAA_core"/>
</dbReference>
<proteinExistence type="predicted"/>
<dbReference type="EMBL" id="MBDS01000020">
    <property type="protein sequence ID" value="OPB84428.1"/>
    <property type="molecule type" value="Genomic_DNA"/>
</dbReference>
<dbReference type="PANTHER" id="PTHR32182:SF22">
    <property type="entry name" value="ATP-DEPENDENT ENDONUCLEASE, OLD FAMILY-RELATED"/>
    <property type="match status" value="1"/>
</dbReference>
<evidence type="ECO:0000259" key="1">
    <source>
        <dbReference type="Pfam" id="PF13304"/>
    </source>
</evidence>
<dbReference type="Pfam" id="PF13304">
    <property type="entry name" value="AAA_21"/>
    <property type="match status" value="1"/>
</dbReference>
<evidence type="ECO:0000313" key="2">
    <source>
        <dbReference type="EMBL" id="OPB84428.1"/>
    </source>
</evidence>
<evidence type="ECO:0000313" key="3">
    <source>
        <dbReference type="Proteomes" id="UP000190016"/>
    </source>
</evidence>
<keyword evidence="3" id="KW-1185">Reference proteome</keyword>
<sequence>MIVSIYLEYHEYLIEKPQIINLGGEYTYMYEKQDSNLLIKRKRNEKFIENFFNVSNSECKINLLSAIVGQNGVGKSSILNVIRNDLNKSTSQKAHRSTILVEIKNETLVLQSEYENIFIIDIDKKNARKRKIKKAIVNNFGSIYYSPHFDLKYNYLNQEDKYDISLDQFIRQDFTDVNERVTKFELHEELVFKNSMRQVEFLNSSIYQENEIFRDVFKIPHYETGILYFRDVEIPDNFHNTPTELTFIIEDILRKINDETKELNKILNVEGSKIEQQQLRNKNFLQRFILKTFVSVVIQQMEKSNTWLEEGELKILPEANKFKNFSAKDLVIYFIKNSYIQKGSYKQKIFKHENIVLFFDKLDLLINDVNNLYSIQKNSIRLSLNDAKEILELHNKITFDLNHYYPIIDNLLKKEDYISGFVSFKPTDRSMSSGENALLNLYSKLFDFVQKNLTENSKSLPDKKNYVILLDEADLGFHPIWKKRYVEAILKTIPFFFESLKIKPQLQLIITTHDPLTLSDFPVSNVVFLQQNKETAYCSIILNEDENKIQKTFGANITSLLAHSFFINNGLIGDFSHSKIKEVINWININKEKPENMRLKPEFHNELEYFKKIINLIDERIIKIKLTEMITDLVPDDTYYNAVINKEIELLKSKVRK</sequence>
<dbReference type="Proteomes" id="UP000190016">
    <property type="component" value="Unassembled WGS sequence"/>
</dbReference>
<dbReference type="InterPro" id="IPR027417">
    <property type="entry name" value="P-loop_NTPase"/>
</dbReference>
<dbReference type="PANTHER" id="PTHR32182">
    <property type="entry name" value="DNA REPLICATION AND REPAIR PROTEIN RECF"/>
    <property type="match status" value="1"/>
</dbReference>
<protein>
    <recommendedName>
        <fullName evidence="1">ATPase AAA-type core domain-containing protein</fullName>
    </recommendedName>
</protein>